<comment type="subcellular location">
    <subcellularLocation>
        <location evidence="1">Nucleus</location>
    </subcellularLocation>
</comment>
<name>A0A4P1QTB6_LUPAN</name>
<dbReference type="Gene3D" id="3.30.730.10">
    <property type="entry name" value="AP2/ERF domain"/>
    <property type="match status" value="1"/>
</dbReference>
<dbReference type="FunFam" id="3.30.730.10:FF:000001">
    <property type="entry name" value="Ethylene-responsive transcription factor 2"/>
    <property type="match status" value="1"/>
</dbReference>
<dbReference type="Gramene" id="OIV94493">
    <property type="protein sequence ID" value="OIV94493"/>
    <property type="gene ID" value="TanjilG_25555"/>
</dbReference>
<dbReference type="GO" id="GO:0005634">
    <property type="term" value="C:nucleus"/>
    <property type="evidence" value="ECO:0007669"/>
    <property type="project" value="UniProtKB-SubCell"/>
</dbReference>
<evidence type="ECO:0000256" key="3">
    <source>
        <dbReference type="ARBA" id="ARBA00023015"/>
    </source>
</evidence>
<dbReference type="PROSITE" id="PS51032">
    <property type="entry name" value="AP2_ERF"/>
    <property type="match status" value="1"/>
</dbReference>
<dbReference type="AlphaFoldDB" id="A0A4P1QTB6"/>
<dbReference type="InterPro" id="IPR001471">
    <property type="entry name" value="AP2/ERF_dom"/>
</dbReference>
<dbReference type="GO" id="GO:0003677">
    <property type="term" value="F:DNA binding"/>
    <property type="evidence" value="ECO:0007669"/>
    <property type="project" value="UniProtKB-KW"/>
</dbReference>
<dbReference type="InterPro" id="IPR016177">
    <property type="entry name" value="DNA-bd_dom_sf"/>
</dbReference>
<evidence type="ECO:0000256" key="2">
    <source>
        <dbReference type="ARBA" id="ARBA00022745"/>
    </source>
</evidence>
<evidence type="ECO:0000256" key="1">
    <source>
        <dbReference type="ARBA" id="ARBA00004123"/>
    </source>
</evidence>
<reference evidence="8 9" key="1">
    <citation type="journal article" date="2017" name="Plant Biotechnol. J.">
        <title>A comprehensive draft genome sequence for lupin (Lupinus angustifolius), an emerging health food: insights into plant-microbe interactions and legume evolution.</title>
        <authorList>
            <person name="Hane J.K."/>
            <person name="Ming Y."/>
            <person name="Kamphuis L.G."/>
            <person name="Nelson M.N."/>
            <person name="Garg G."/>
            <person name="Atkins C.A."/>
            <person name="Bayer P.E."/>
            <person name="Bravo A."/>
            <person name="Bringans S."/>
            <person name="Cannon S."/>
            <person name="Edwards D."/>
            <person name="Foley R."/>
            <person name="Gao L.L."/>
            <person name="Harrison M.J."/>
            <person name="Huang W."/>
            <person name="Hurgobin B."/>
            <person name="Li S."/>
            <person name="Liu C.W."/>
            <person name="McGrath A."/>
            <person name="Morahan G."/>
            <person name="Murray J."/>
            <person name="Weller J."/>
            <person name="Jian J."/>
            <person name="Singh K.B."/>
        </authorList>
    </citation>
    <scope>NUCLEOTIDE SEQUENCE [LARGE SCALE GENOMIC DNA]</scope>
    <source>
        <strain evidence="9">cv. Tanjil</strain>
        <tissue evidence="8">Whole plant</tissue>
    </source>
</reference>
<evidence type="ECO:0000256" key="6">
    <source>
        <dbReference type="ARBA" id="ARBA00023242"/>
    </source>
</evidence>
<evidence type="ECO:0000313" key="8">
    <source>
        <dbReference type="EMBL" id="OIV94493.1"/>
    </source>
</evidence>
<dbReference type="PANTHER" id="PTHR31677:SF146">
    <property type="entry name" value="ETHYLENE-RESPONSIVE TRANSCRIPTION FACTOR ESR2"/>
    <property type="match status" value="1"/>
</dbReference>
<keyword evidence="3" id="KW-0805">Transcription regulation</keyword>
<dbReference type="PANTHER" id="PTHR31677">
    <property type="entry name" value="AP2 DOMAIN CLASS TRANSCRIPTION FACTOR"/>
    <property type="match status" value="1"/>
</dbReference>
<keyword evidence="9" id="KW-1185">Reference proteome</keyword>
<protein>
    <recommendedName>
        <fullName evidence="7">AP2/ERF domain-containing protein</fullName>
    </recommendedName>
</protein>
<keyword evidence="5" id="KW-0804">Transcription</keyword>
<dbReference type="SMART" id="SM00380">
    <property type="entry name" value="AP2"/>
    <property type="match status" value="1"/>
</dbReference>
<keyword evidence="4" id="KW-0238">DNA-binding</keyword>
<feature type="domain" description="AP2/ERF" evidence="7">
    <location>
        <begin position="48"/>
        <end position="105"/>
    </location>
</feature>
<dbReference type="PRINTS" id="PR00367">
    <property type="entry name" value="ETHRSPELEMNT"/>
</dbReference>
<accession>A0A4P1QTB6</accession>
<dbReference type="EMBL" id="CM007377">
    <property type="protein sequence ID" value="OIV94493.1"/>
    <property type="molecule type" value="Genomic_DNA"/>
</dbReference>
<gene>
    <name evidence="8" type="ORF">TanjilG_25555</name>
</gene>
<organism evidence="8 9">
    <name type="scientific">Lupinus angustifolius</name>
    <name type="common">Narrow-leaved blue lupine</name>
    <dbReference type="NCBI Taxonomy" id="3871"/>
    <lineage>
        <taxon>Eukaryota</taxon>
        <taxon>Viridiplantae</taxon>
        <taxon>Streptophyta</taxon>
        <taxon>Embryophyta</taxon>
        <taxon>Tracheophyta</taxon>
        <taxon>Spermatophyta</taxon>
        <taxon>Magnoliopsida</taxon>
        <taxon>eudicotyledons</taxon>
        <taxon>Gunneridae</taxon>
        <taxon>Pentapetalae</taxon>
        <taxon>rosids</taxon>
        <taxon>fabids</taxon>
        <taxon>Fabales</taxon>
        <taxon>Fabaceae</taxon>
        <taxon>Papilionoideae</taxon>
        <taxon>50 kb inversion clade</taxon>
        <taxon>genistoids sensu lato</taxon>
        <taxon>core genistoids</taxon>
        <taxon>Genisteae</taxon>
        <taxon>Lupinus</taxon>
    </lineage>
</organism>
<sequence length="355" mass="40030">MPPIPQPYQQDTVTITDHRRSKKSITANKRALQEHGSCAAASSGGAIKYRGVRRRPWGRYAAEIRDPQSKERRWLGTFDTAEEAACAYDCAARAMRGLKARTNFVYPPSNATEFCPFNFPKHPNLERHLNTISPCSDLTTYCKRNPSSSSLNMSQFSEFLNTSSDHHFHNHNNDTSSSTPFVNSYFSSVGAEAHNNTCADVENFYGNKTVEADDENVILEFPHSGLLEDIVHKFLPKSKSKKCETPQKISEANFYNTVCSDNVFLNSAPCYDEMIGLLPKNDGFGGESSFDYYQDFPMQQFGTFNNGFNIDAGQIVPPNGNEQLMMNDEDYSSIMEDIFQYPDFVNDFALRTHNV</sequence>
<dbReference type="STRING" id="3871.A0A4P1QTB6"/>
<evidence type="ECO:0000256" key="4">
    <source>
        <dbReference type="ARBA" id="ARBA00023125"/>
    </source>
</evidence>
<dbReference type="SUPFAM" id="SSF54171">
    <property type="entry name" value="DNA-binding domain"/>
    <property type="match status" value="1"/>
</dbReference>
<evidence type="ECO:0000259" key="7">
    <source>
        <dbReference type="PROSITE" id="PS51032"/>
    </source>
</evidence>
<keyword evidence="6" id="KW-0539">Nucleus</keyword>
<keyword evidence="2" id="KW-0936">Ethylene signaling pathway</keyword>
<dbReference type="Proteomes" id="UP000188354">
    <property type="component" value="Chromosome LG17"/>
</dbReference>
<dbReference type="Pfam" id="PF00847">
    <property type="entry name" value="AP2"/>
    <property type="match status" value="1"/>
</dbReference>
<dbReference type="InterPro" id="IPR036955">
    <property type="entry name" value="AP2/ERF_dom_sf"/>
</dbReference>
<dbReference type="CDD" id="cd00018">
    <property type="entry name" value="AP2"/>
    <property type="match status" value="1"/>
</dbReference>
<evidence type="ECO:0000313" key="9">
    <source>
        <dbReference type="Proteomes" id="UP000188354"/>
    </source>
</evidence>
<dbReference type="GO" id="GO:0003700">
    <property type="term" value="F:DNA-binding transcription factor activity"/>
    <property type="evidence" value="ECO:0007669"/>
    <property type="project" value="InterPro"/>
</dbReference>
<dbReference type="GO" id="GO:0009873">
    <property type="term" value="P:ethylene-activated signaling pathway"/>
    <property type="evidence" value="ECO:0007669"/>
    <property type="project" value="UniProtKB-KW"/>
</dbReference>
<proteinExistence type="predicted"/>
<evidence type="ECO:0000256" key="5">
    <source>
        <dbReference type="ARBA" id="ARBA00023163"/>
    </source>
</evidence>